<accession>A0A024TZP5</accession>
<dbReference type="PROSITE" id="PS51257">
    <property type="entry name" value="PROKAR_LIPOPROTEIN"/>
    <property type="match status" value="1"/>
</dbReference>
<evidence type="ECO:0000313" key="3">
    <source>
        <dbReference type="EMBL" id="ETV98827.1"/>
    </source>
</evidence>
<keyword evidence="1" id="KW-1133">Transmembrane helix</keyword>
<keyword evidence="1" id="KW-0472">Membrane</keyword>
<keyword evidence="1" id="KW-0812">Transmembrane</keyword>
<sequence>MASHRRTSMGMLLWYAVVSCCYIDAQPVGDSPESCCATCLAQPKVGSADAVDFTACAAAQTTCCFDKTCQPAVFGQPTYDLTLMTFADTDMRFPAGNWLRLQWPAAMDVKYLALKTGQPKTTQVTNASAAATPKAGGFFFICPAVEGKVFLRAFAQGGCIASKELSITITPGNGSTCSDAVPAAPVSTGDCDPVRGAMLNGVCTCLEDFAGPPQCLRNAFWKRWGQIITYAAGGLSTITAMFGFYRFYKMRKSTKAAANQRLSVMLPHHLSDHGADGSTVESPQHTNAVSITTPSKKVAPPASKDVIQHAPKQVRLTKLNALEVDCCRDVAESSMGSSMSDVVLLDCSAASPGYHHDAATANGRTSHEFTL</sequence>
<feature type="transmembrane region" description="Helical" evidence="1">
    <location>
        <begin position="224"/>
        <end position="245"/>
    </location>
</feature>
<feature type="chain" id="PRO_5001537809" description="EGF-like domain-containing protein" evidence="2">
    <location>
        <begin position="26"/>
        <end position="371"/>
    </location>
</feature>
<evidence type="ECO:0008006" key="4">
    <source>
        <dbReference type="Google" id="ProtNLM"/>
    </source>
</evidence>
<dbReference type="OrthoDB" id="77002at2759"/>
<dbReference type="EMBL" id="KI913968">
    <property type="protein sequence ID" value="ETV98827.1"/>
    <property type="molecule type" value="Genomic_DNA"/>
</dbReference>
<name>A0A024TZP5_9STRA</name>
<proteinExistence type="predicted"/>
<reference evidence="3" key="1">
    <citation type="submission" date="2013-12" db="EMBL/GenBank/DDBJ databases">
        <title>The Genome Sequence of Aphanomyces invadans NJM9701.</title>
        <authorList>
            <consortium name="The Broad Institute Genomics Platform"/>
            <person name="Russ C."/>
            <person name="Tyler B."/>
            <person name="van West P."/>
            <person name="Dieguez-Uribeondo J."/>
            <person name="Young S.K."/>
            <person name="Zeng Q."/>
            <person name="Gargeya S."/>
            <person name="Fitzgerald M."/>
            <person name="Abouelleil A."/>
            <person name="Alvarado L."/>
            <person name="Chapman S.B."/>
            <person name="Gainer-Dewar J."/>
            <person name="Goldberg J."/>
            <person name="Griggs A."/>
            <person name="Gujja S."/>
            <person name="Hansen M."/>
            <person name="Howarth C."/>
            <person name="Imamovic A."/>
            <person name="Ireland A."/>
            <person name="Larimer J."/>
            <person name="McCowan C."/>
            <person name="Murphy C."/>
            <person name="Pearson M."/>
            <person name="Poon T.W."/>
            <person name="Priest M."/>
            <person name="Roberts A."/>
            <person name="Saif S."/>
            <person name="Shea T."/>
            <person name="Sykes S."/>
            <person name="Wortman J."/>
            <person name="Nusbaum C."/>
            <person name="Birren B."/>
        </authorList>
    </citation>
    <scope>NUCLEOTIDE SEQUENCE [LARGE SCALE GENOMIC DNA]</scope>
    <source>
        <strain evidence="3">NJM9701</strain>
    </source>
</reference>
<dbReference type="AlphaFoldDB" id="A0A024TZP5"/>
<feature type="signal peptide" evidence="2">
    <location>
        <begin position="1"/>
        <end position="25"/>
    </location>
</feature>
<evidence type="ECO:0000256" key="1">
    <source>
        <dbReference type="SAM" id="Phobius"/>
    </source>
</evidence>
<dbReference type="RefSeq" id="XP_008872255.1">
    <property type="nucleotide sequence ID" value="XM_008874033.1"/>
</dbReference>
<keyword evidence="2" id="KW-0732">Signal</keyword>
<protein>
    <recommendedName>
        <fullName evidence="4">EGF-like domain-containing protein</fullName>
    </recommendedName>
</protein>
<gene>
    <name evidence="3" type="ORF">H310_08331</name>
</gene>
<dbReference type="GeneID" id="20085381"/>
<organism evidence="3">
    <name type="scientific">Aphanomyces invadans</name>
    <dbReference type="NCBI Taxonomy" id="157072"/>
    <lineage>
        <taxon>Eukaryota</taxon>
        <taxon>Sar</taxon>
        <taxon>Stramenopiles</taxon>
        <taxon>Oomycota</taxon>
        <taxon>Saprolegniomycetes</taxon>
        <taxon>Saprolegniales</taxon>
        <taxon>Verrucalvaceae</taxon>
        <taxon>Aphanomyces</taxon>
    </lineage>
</organism>
<evidence type="ECO:0000256" key="2">
    <source>
        <dbReference type="SAM" id="SignalP"/>
    </source>
</evidence>
<dbReference type="VEuPathDB" id="FungiDB:H310_08331"/>